<evidence type="ECO:0000313" key="21">
    <source>
        <dbReference type="Proteomes" id="UP000298327"/>
    </source>
</evidence>
<keyword evidence="17" id="KW-1208">Phospholipid metabolism</keyword>
<dbReference type="GO" id="GO:0005743">
    <property type="term" value="C:mitochondrial inner membrane"/>
    <property type="evidence" value="ECO:0007669"/>
    <property type="project" value="UniProtKB-SubCell"/>
</dbReference>
<evidence type="ECO:0000256" key="15">
    <source>
        <dbReference type="ARBA" id="ARBA00023136"/>
    </source>
</evidence>
<dbReference type="AlphaFoldDB" id="A0A4Y9YVG9"/>
<evidence type="ECO:0000256" key="5">
    <source>
        <dbReference type="ARBA" id="ARBA00005458"/>
    </source>
</evidence>
<comment type="similarity">
    <text evidence="5">Belongs to the TAM41 family.</text>
</comment>
<keyword evidence="9" id="KW-0808">Transferase</keyword>
<dbReference type="GO" id="GO:0016024">
    <property type="term" value="P:CDP-diacylglycerol biosynthetic process"/>
    <property type="evidence" value="ECO:0007669"/>
    <property type="project" value="UniProtKB-UniPathway"/>
</dbReference>
<dbReference type="GO" id="GO:0032049">
    <property type="term" value="P:cardiolipin biosynthetic process"/>
    <property type="evidence" value="ECO:0007669"/>
    <property type="project" value="InterPro"/>
</dbReference>
<evidence type="ECO:0000256" key="11">
    <source>
        <dbReference type="ARBA" id="ARBA00022792"/>
    </source>
</evidence>
<dbReference type="GO" id="GO:0004605">
    <property type="term" value="F:phosphatidate cytidylyltransferase activity"/>
    <property type="evidence" value="ECO:0007669"/>
    <property type="project" value="UniProtKB-EC"/>
</dbReference>
<evidence type="ECO:0000256" key="13">
    <source>
        <dbReference type="ARBA" id="ARBA00023098"/>
    </source>
</evidence>
<evidence type="ECO:0000256" key="6">
    <source>
        <dbReference type="ARBA" id="ARBA00012487"/>
    </source>
</evidence>
<evidence type="ECO:0000256" key="10">
    <source>
        <dbReference type="ARBA" id="ARBA00022695"/>
    </source>
</evidence>
<keyword evidence="15" id="KW-0472">Membrane</keyword>
<keyword evidence="13" id="KW-0443">Lipid metabolism</keyword>
<accession>A0A4Y9YVG9</accession>
<evidence type="ECO:0000256" key="3">
    <source>
        <dbReference type="ARBA" id="ARBA00005119"/>
    </source>
</evidence>
<evidence type="ECO:0000256" key="17">
    <source>
        <dbReference type="ARBA" id="ARBA00023264"/>
    </source>
</evidence>
<evidence type="ECO:0000313" key="20">
    <source>
        <dbReference type="EMBL" id="TFY65663.1"/>
    </source>
</evidence>
<evidence type="ECO:0000256" key="12">
    <source>
        <dbReference type="ARBA" id="ARBA00022842"/>
    </source>
</evidence>
<keyword evidence="11" id="KW-0999">Mitochondrion inner membrane</keyword>
<name>A0A4Y9YVG9_9AGAM</name>
<keyword evidence="10" id="KW-0548">Nucleotidyltransferase</keyword>
<evidence type="ECO:0000256" key="4">
    <source>
        <dbReference type="ARBA" id="ARBA00005189"/>
    </source>
</evidence>
<dbReference type="PIRSF" id="PIRSF028840">
    <property type="entry name" value="Mmp37"/>
    <property type="match status" value="1"/>
</dbReference>
<evidence type="ECO:0000256" key="8">
    <source>
        <dbReference type="ARBA" id="ARBA00022516"/>
    </source>
</evidence>
<dbReference type="Proteomes" id="UP000298327">
    <property type="component" value="Unassembled WGS sequence"/>
</dbReference>
<evidence type="ECO:0000256" key="16">
    <source>
        <dbReference type="ARBA" id="ARBA00023209"/>
    </source>
</evidence>
<keyword evidence="8" id="KW-0444">Lipid biosynthesis</keyword>
<feature type="compositionally biased region" description="Pro residues" evidence="19">
    <location>
        <begin position="35"/>
        <end position="44"/>
    </location>
</feature>
<feature type="region of interest" description="Disordered" evidence="19">
    <location>
        <begin position="27"/>
        <end position="79"/>
    </location>
</feature>
<keyword evidence="21" id="KW-1185">Reference proteome</keyword>
<keyword evidence="16" id="KW-0594">Phospholipid biosynthesis</keyword>
<dbReference type="OrthoDB" id="341477at2759"/>
<dbReference type="Pfam" id="PF09139">
    <property type="entry name" value="Tam41_Mmp37"/>
    <property type="match status" value="1"/>
</dbReference>
<evidence type="ECO:0000256" key="9">
    <source>
        <dbReference type="ARBA" id="ARBA00022679"/>
    </source>
</evidence>
<reference evidence="20 21" key="1">
    <citation type="submission" date="2019-02" db="EMBL/GenBank/DDBJ databases">
        <title>Genome sequencing of the rare red list fungi Dentipellis fragilis.</title>
        <authorList>
            <person name="Buettner E."/>
            <person name="Kellner H."/>
        </authorList>
    </citation>
    <scope>NUCLEOTIDE SEQUENCE [LARGE SCALE GENOMIC DNA]</scope>
    <source>
        <strain evidence="20 21">DSM 105465</strain>
    </source>
</reference>
<sequence length="419" mass="46709">MLSVAARSSRSRLILSRFIARSLSTETVASASADPAPPPPPAKHPAPKTRSRLSPAPRPAISHRRQVSPQLPPTFGQNQLLPVSNTTRALLESIVADFDAPIRYAFAYGSGVFEQDGYVPDPKGPMLDFMFAVTYPQHFHSINMNQHPNHYPLHARALGSSFVSKVQEIGPGVWFNAFVKTKGVTIKYGVTTVDNLCSDLLNWNSLYLAGRMHKPLRIIKDEPRVRLTQQVNLVSAIRAAILILPESFSETQLFETIAGISYSGDPRMVLPAENRGKVGNIVRKQRDQFRELYYRLVVGLPGVQWPIWSTTIRQDVGPQARAAHLRKLPSNLLAKIRYRYQREWSVPDSEMAENATWMKIAGDEKLPLVLHEEMSGIVRYPATVQSLKGLVSGGLITSARYSAEKVGKWWRGSKQAPSQ</sequence>
<evidence type="ECO:0000256" key="1">
    <source>
        <dbReference type="ARBA" id="ARBA00001946"/>
    </source>
</evidence>
<dbReference type="EC" id="2.7.7.41" evidence="6"/>
<gene>
    <name evidence="20" type="ORF">EVG20_g5426</name>
</gene>
<evidence type="ECO:0000256" key="7">
    <source>
        <dbReference type="ARBA" id="ARBA00018337"/>
    </source>
</evidence>
<evidence type="ECO:0000256" key="18">
    <source>
        <dbReference type="ARBA" id="ARBA00029893"/>
    </source>
</evidence>
<comment type="pathway">
    <text evidence="4">Lipid metabolism.</text>
</comment>
<comment type="pathway">
    <text evidence="3">Phospholipid metabolism; CDP-diacylglycerol biosynthesis; CDP-diacylglycerol from sn-glycerol 3-phosphate: step 3/3.</text>
</comment>
<evidence type="ECO:0000256" key="19">
    <source>
        <dbReference type="SAM" id="MobiDB-lite"/>
    </source>
</evidence>
<comment type="subcellular location">
    <subcellularLocation>
        <location evidence="2">Mitochondrion inner membrane</location>
        <topology evidence="2">Peripheral membrane protein</topology>
        <orientation evidence="2">Matrix side</orientation>
    </subcellularLocation>
</comment>
<evidence type="ECO:0000256" key="14">
    <source>
        <dbReference type="ARBA" id="ARBA00023128"/>
    </source>
</evidence>
<dbReference type="UniPathway" id="UPA00557">
    <property type="reaction ID" value="UER00614"/>
</dbReference>
<dbReference type="InterPro" id="IPR015222">
    <property type="entry name" value="Tam41"/>
</dbReference>
<keyword evidence="14" id="KW-0496">Mitochondrion</keyword>
<dbReference type="PANTHER" id="PTHR13619">
    <property type="entry name" value="PHOSPHATIDATE CYTIDYLYLTRANSFERASE, MITOCHONDRIAL"/>
    <property type="match status" value="1"/>
</dbReference>
<dbReference type="STRING" id="205917.A0A4Y9YVG9"/>
<dbReference type="EMBL" id="SEOQ01000320">
    <property type="protein sequence ID" value="TFY65663.1"/>
    <property type="molecule type" value="Genomic_DNA"/>
</dbReference>
<proteinExistence type="inferred from homology"/>
<evidence type="ECO:0000256" key="2">
    <source>
        <dbReference type="ARBA" id="ARBA00004443"/>
    </source>
</evidence>
<organism evidence="20 21">
    <name type="scientific">Dentipellis fragilis</name>
    <dbReference type="NCBI Taxonomy" id="205917"/>
    <lineage>
        <taxon>Eukaryota</taxon>
        <taxon>Fungi</taxon>
        <taxon>Dikarya</taxon>
        <taxon>Basidiomycota</taxon>
        <taxon>Agaricomycotina</taxon>
        <taxon>Agaricomycetes</taxon>
        <taxon>Russulales</taxon>
        <taxon>Hericiaceae</taxon>
        <taxon>Dentipellis</taxon>
    </lineage>
</organism>
<comment type="cofactor">
    <cofactor evidence="1">
        <name>Mg(2+)</name>
        <dbReference type="ChEBI" id="CHEBI:18420"/>
    </cofactor>
</comment>
<protein>
    <recommendedName>
        <fullName evidence="7">Phosphatidate cytidylyltransferase, mitochondrial</fullName>
        <ecNumber evidence="6">2.7.7.41</ecNumber>
    </recommendedName>
    <alternativeName>
        <fullName evidence="18">CDP-diacylglycerol synthase</fullName>
    </alternativeName>
</protein>
<keyword evidence="12" id="KW-0460">Magnesium</keyword>
<comment type="caution">
    <text evidence="20">The sequence shown here is derived from an EMBL/GenBank/DDBJ whole genome shotgun (WGS) entry which is preliminary data.</text>
</comment>
<dbReference type="PANTHER" id="PTHR13619:SF0">
    <property type="entry name" value="PHOSPHATIDATE CYTIDYLYLTRANSFERASE, MITOCHONDRIAL"/>
    <property type="match status" value="1"/>
</dbReference>